<accession>A0A6J5QM46</accession>
<reference evidence="1" key="1">
    <citation type="submission" date="2020-05" db="EMBL/GenBank/DDBJ databases">
        <authorList>
            <person name="Chiriac C."/>
            <person name="Salcher M."/>
            <person name="Ghai R."/>
            <person name="Kavagutti S V."/>
        </authorList>
    </citation>
    <scope>NUCLEOTIDE SEQUENCE</scope>
</reference>
<organism evidence="1">
    <name type="scientific">uncultured Caudovirales phage</name>
    <dbReference type="NCBI Taxonomy" id="2100421"/>
    <lineage>
        <taxon>Viruses</taxon>
        <taxon>Duplodnaviria</taxon>
        <taxon>Heunggongvirae</taxon>
        <taxon>Uroviricota</taxon>
        <taxon>Caudoviricetes</taxon>
        <taxon>Peduoviridae</taxon>
        <taxon>Maltschvirus</taxon>
        <taxon>Maltschvirus maltsch</taxon>
    </lineage>
</organism>
<dbReference type="Pfam" id="PF03237">
    <property type="entry name" value="Terminase_6N"/>
    <property type="match status" value="1"/>
</dbReference>
<gene>
    <name evidence="1" type="ORF">UFOVP1106_11</name>
</gene>
<evidence type="ECO:0000313" key="1">
    <source>
        <dbReference type="EMBL" id="CAB4183577.1"/>
    </source>
</evidence>
<dbReference type="Gene3D" id="3.40.50.300">
    <property type="entry name" value="P-loop containing nucleotide triphosphate hydrolases"/>
    <property type="match status" value="1"/>
</dbReference>
<dbReference type="InterPro" id="IPR027417">
    <property type="entry name" value="P-loop_NTPase"/>
</dbReference>
<protein>
    <submittedName>
        <fullName evidence="1">Terminase-like family</fullName>
    </submittedName>
</protein>
<proteinExistence type="predicted"/>
<dbReference type="Gene3D" id="3.30.420.240">
    <property type="match status" value="1"/>
</dbReference>
<sequence>MQVEIERPELTKYQQKMLYGDERFTITEAATKVGKTYSHLWWLFEEAHNAPKQGCNYWWVAPVYNQAEIAFNRLRRVVNQYGVYKINISRLSISCPNGSIIHFKSAEKPDNLFGEDVYAAVFDEFTRAREEAWFALRSTLTATNGKCKLIGNAKGKKNWGYLLGAKARSGELNYAYHRVTAYDAVDEGILSLQEIEQAKKDLPENVFNELYLAEPQEDGSNPFGYEHIHKNIKQLSKSKPVFFGVDLAKKQDWTVIIGLDSSGNIAYFNRFQNDWAFTKIECVSIIKDSFAAIDSTGVGDAIVEDIQKQCRNVSGFNYSGGNKKQQLMEGLALSLQQGSISVLEGILLDELEAFEFEYSIRAVKYSAPSGFTDDCVNALALANHCRNNNLHLSAPRARPQATGKRIDWG</sequence>
<dbReference type="EMBL" id="LR797049">
    <property type="protein sequence ID" value="CAB4183577.1"/>
    <property type="molecule type" value="Genomic_DNA"/>
</dbReference>
<name>A0A6J5QM46_9CAUD</name>